<dbReference type="EMBL" id="MHOS01000002">
    <property type="protein sequence ID" value="OGZ69773.1"/>
    <property type="molecule type" value="Genomic_DNA"/>
</dbReference>
<sequence>MEKIEMKPLLIQSNVVMNGFCWAHSNALLQKLKSLNNKRQITNEHGSRTDITAAIMNELSNQIGHCPSVSYQLKEGEITSFINHVEEFLAIFEKKE</sequence>
<comment type="caution">
    <text evidence="1">The sequence shown here is derived from an EMBL/GenBank/DDBJ whole genome shotgun (WGS) entry which is preliminary data.</text>
</comment>
<accession>A0A1G2I4S8</accession>
<organism evidence="1 2">
    <name type="scientific">Candidatus Staskawiczbacteria bacterium RIFCSPHIGHO2_02_FULL_34_9</name>
    <dbReference type="NCBI Taxonomy" id="1802206"/>
    <lineage>
        <taxon>Bacteria</taxon>
        <taxon>Candidatus Staskawicziibacteriota</taxon>
    </lineage>
</organism>
<proteinExistence type="predicted"/>
<dbReference type="Proteomes" id="UP000176421">
    <property type="component" value="Unassembled WGS sequence"/>
</dbReference>
<reference evidence="1 2" key="1">
    <citation type="journal article" date="2016" name="Nat. Commun.">
        <title>Thousands of microbial genomes shed light on interconnected biogeochemical processes in an aquifer system.</title>
        <authorList>
            <person name="Anantharaman K."/>
            <person name="Brown C.T."/>
            <person name="Hug L.A."/>
            <person name="Sharon I."/>
            <person name="Castelle C.J."/>
            <person name="Probst A.J."/>
            <person name="Thomas B.C."/>
            <person name="Singh A."/>
            <person name="Wilkins M.J."/>
            <person name="Karaoz U."/>
            <person name="Brodie E.L."/>
            <person name="Williams K.H."/>
            <person name="Hubbard S.S."/>
            <person name="Banfield J.F."/>
        </authorList>
    </citation>
    <scope>NUCLEOTIDE SEQUENCE [LARGE SCALE GENOMIC DNA]</scope>
</reference>
<dbReference type="AlphaFoldDB" id="A0A1G2I4S8"/>
<evidence type="ECO:0000313" key="2">
    <source>
        <dbReference type="Proteomes" id="UP000176421"/>
    </source>
</evidence>
<name>A0A1G2I4S8_9BACT</name>
<protein>
    <submittedName>
        <fullName evidence="1">Uncharacterized protein</fullName>
    </submittedName>
</protein>
<gene>
    <name evidence="1" type="ORF">A3D35_03210</name>
</gene>
<evidence type="ECO:0000313" key="1">
    <source>
        <dbReference type="EMBL" id="OGZ69773.1"/>
    </source>
</evidence>